<dbReference type="EMBL" id="BJWL01000015">
    <property type="protein sequence ID" value="GFZ03087.1"/>
    <property type="molecule type" value="Genomic_DNA"/>
</dbReference>
<dbReference type="AlphaFoldDB" id="A0A7J0FX90"/>
<dbReference type="InterPro" id="IPR011989">
    <property type="entry name" value="ARM-like"/>
</dbReference>
<reference evidence="1 2" key="1">
    <citation type="submission" date="2019-07" db="EMBL/GenBank/DDBJ databases">
        <title>De Novo Assembly of kiwifruit Actinidia rufa.</title>
        <authorList>
            <person name="Sugita-Konishi S."/>
            <person name="Sato K."/>
            <person name="Mori E."/>
            <person name="Abe Y."/>
            <person name="Kisaki G."/>
            <person name="Hamano K."/>
            <person name="Suezawa K."/>
            <person name="Otani M."/>
            <person name="Fukuda T."/>
            <person name="Manabe T."/>
            <person name="Gomi K."/>
            <person name="Tabuchi M."/>
            <person name="Akimitsu K."/>
            <person name="Kataoka I."/>
        </authorList>
    </citation>
    <scope>NUCLEOTIDE SEQUENCE [LARGE SCALE GENOMIC DNA]</scope>
    <source>
        <strain evidence="2">cv. Fuchu</strain>
    </source>
</reference>
<dbReference type="Gene3D" id="1.25.10.10">
    <property type="entry name" value="Leucine-rich Repeat Variant"/>
    <property type="match status" value="1"/>
</dbReference>
<organism evidence="1 2">
    <name type="scientific">Actinidia rufa</name>
    <dbReference type="NCBI Taxonomy" id="165716"/>
    <lineage>
        <taxon>Eukaryota</taxon>
        <taxon>Viridiplantae</taxon>
        <taxon>Streptophyta</taxon>
        <taxon>Embryophyta</taxon>
        <taxon>Tracheophyta</taxon>
        <taxon>Spermatophyta</taxon>
        <taxon>Magnoliopsida</taxon>
        <taxon>eudicotyledons</taxon>
        <taxon>Gunneridae</taxon>
        <taxon>Pentapetalae</taxon>
        <taxon>asterids</taxon>
        <taxon>Ericales</taxon>
        <taxon>Actinidiaceae</taxon>
        <taxon>Actinidia</taxon>
    </lineage>
</organism>
<keyword evidence="2" id="KW-1185">Reference proteome</keyword>
<dbReference type="InterPro" id="IPR039874">
    <property type="entry name" value="WAPL"/>
</dbReference>
<sequence length="214" mass="23056">MTFTEFASFSGVVCTGDKGENFWEERFTEAGELGERLTCKREVILPAAAAAFFSTSNACKALQKYYSAIIAVSVSLPSVHGPEEERHGDVIPLLCSIFLANQGAGEAAGEGPVLSWDDETALLQGAKEAEKMIVEAYAALLLAFLSTESKSIRNSISECLPGHNLAILVPVLERFVVCIFSMRKLIAGISFDAKHDLIGDPHNCSGSNRIMQVP</sequence>
<gene>
    <name evidence="1" type="ORF">Acr_15g0016950</name>
</gene>
<name>A0A7J0FX90_9ERIC</name>
<dbReference type="OrthoDB" id="78088at2759"/>
<protein>
    <submittedName>
        <fullName evidence="1">WAPL (Wings apart-like protein regulation of heterochromatin) protein</fullName>
    </submittedName>
</protein>
<dbReference type="PANTHER" id="PTHR22100:SF13">
    <property type="entry name" value="WINGS APART-LIKE PROTEIN HOMOLOG"/>
    <property type="match status" value="1"/>
</dbReference>
<accession>A0A7J0FX90</accession>
<comment type="caution">
    <text evidence="1">The sequence shown here is derived from an EMBL/GenBank/DDBJ whole genome shotgun (WGS) entry which is preliminary data.</text>
</comment>
<dbReference type="PANTHER" id="PTHR22100">
    <property type="entry name" value="WINGS APART-LIKE PROTEIN HOMOLOG"/>
    <property type="match status" value="1"/>
</dbReference>
<proteinExistence type="predicted"/>
<dbReference type="Proteomes" id="UP000585474">
    <property type="component" value="Unassembled WGS sequence"/>
</dbReference>
<evidence type="ECO:0000313" key="1">
    <source>
        <dbReference type="EMBL" id="GFZ03087.1"/>
    </source>
</evidence>
<evidence type="ECO:0000313" key="2">
    <source>
        <dbReference type="Proteomes" id="UP000585474"/>
    </source>
</evidence>